<dbReference type="EMBL" id="JAPDFW010000103">
    <property type="protein sequence ID" value="KAJ5069688.1"/>
    <property type="molecule type" value="Genomic_DNA"/>
</dbReference>
<evidence type="ECO:0000313" key="1">
    <source>
        <dbReference type="EMBL" id="KAJ5069688.1"/>
    </source>
</evidence>
<dbReference type="OMA" id="MEKVICA"/>
<dbReference type="Proteomes" id="UP001149090">
    <property type="component" value="Unassembled WGS sequence"/>
</dbReference>
<evidence type="ECO:0000313" key="2">
    <source>
        <dbReference type="Proteomes" id="UP001149090"/>
    </source>
</evidence>
<keyword evidence="2" id="KW-1185">Reference proteome</keyword>
<gene>
    <name evidence="1" type="ORF">M0811_02265</name>
</gene>
<protein>
    <submittedName>
        <fullName evidence="1">Uncharacterized protein</fullName>
    </submittedName>
</protein>
<proteinExistence type="predicted"/>
<name>A0A9Q0R7V0_ANAIG</name>
<organism evidence="1 2">
    <name type="scientific">Anaeramoeba ignava</name>
    <name type="common">Anaerobic marine amoeba</name>
    <dbReference type="NCBI Taxonomy" id="1746090"/>
    <lineage>
        <taxon>Eukaryota</taxon>
        <taxon>Metamonada</taxon>
        <taxon>Anaeramoebidae</taxon>
        <taxon>Anaeramoeba</taxon>
    </lineage>
</organism>
<accession>A0A9Q0R7V0</accession>
<reference evidence="1" key="1">
    <citation type="submission" date="2022-10" db="EMBL/GenBank/DDBJ databases">
        <title>Novel sulphate-reducing endosymbionts in the free-living metamonad Anaeramoeba.</title>
        <authorList>
            <person name="Jerlstrom-Hultqvist J."/>
            <person name="Cepicka I."/>
            <person name="Gallot-Lavallee L."/>
            <person name="Salas-Leiva D."/>
            <person name="Curtis B.A."/>
            <person name="Zahonova K."/>
            <person name="Pipaliya S."/>
            <person name="Dacks J."/>
            <person name="Roger A.J."/>
        </authorList>
    </citation>
    <scope>NUCLEOTIDE SEQUENCE</scope>
    <source>
        <strain evidence="1">BMAN</strain>
    </source>
</reference>
<sequence>MKVKQDPAIKIIQKPFNLKKIVEIIKLRKELKKQPEILLQKFRHFNFENKGKDWILFLLEYIYRNDGKEKLNNFIQNGKLKKNDLAKNLIKSYSNSKRLSNNLFKKSTVLNFWIKNNYLTNIPDEIVEESSEEIQMIAQNLGMIDKKVKSKEIIHMILSTTEIFLKINLEPFYSLLKFILETGNTEKEKIEEMREIHWPTTPKATFPEDLIKNLNKIFICENNHINIINKPNEEKLMKCRICDSRIIKNDGIKKSFFKKPFSYTFSKYPNTNPLYSIRELNPIIFRFIRLAIHCFFLPFIIISEKASKNFISILNDLFFQSKNQDDLINSFLEHIENDFEIFTKLLKFSKEESLIYYYQILSNFRSKFKSQKQSVIDFKNIEGRNSFEKIVEDIYQKNNQKILESIFSEQIEKNELIQEIKKSSSEKKWMFISFERNEIFEIIDLMISKNPEERRKSIIHFIIENSNKLKILKLFPKFLTFSSIIFNELNGKIRKEETKIMKINEFLNQENDLDSKTNLQKIYQDFEKFWNLCLKEIKYLIVKESLPQEFEDIKMNENQIIDYCLPGNEPNHLFIEMMINHSIRLNNEMIKKMKELKEIQQNNHEWNHQEKPFLISFPISIEKFNGISILDIDPDKIEKEFKNQFIDKYFLRILEFKINSQIKMNLTNFRDLEINQINQFIYSNPETIIEQYQIPKLEFKDEKLAINEWEQILNDLEKHSQIKNCQELVKQIWQGIQKIDPKNVTDELFEKTVYDYVLNDLQNHEIEEISKSSPNFKSLKKILSIYQQEMTNLFSSFSKNEILELERIWKEFISTFLKDNLDENEKIKKFLIQIEPENEQLNEQIEKNFPESIKLKFCIGAFKYFERNLKTFQK</sequence>
<dbReference type="AlphaFoldDB" id="A0A9Q0R7V0"/>
<comment type="caution">
    <text evidence="1">The sequence shown here is derived from an EMBL/GenBank/DDBJ whole genome shotgun (WGS) entry which is preliminary data.</text>
</comment>